<dbReference type="Proteomes" id="UP000191408">
    <property type="component" value="Unassembled WGS sequence"/>
</dbReference>
<gene>
    <name evidence="1" type="ORF">PENPOL_c010G10013</name>
</gene>
<proteinExistence type="predicted"/>
<protein>
    <submittedName>
        <fullName evidence="1">Uncharacterized protein</fullName>
    </submittedName>
</protein>
<evidence type="ECO:0000313" key="1">
    <source>
        <dbReference type="EMBL" id="OQD63236.1"/>
    </source>
</evidence>
<evidence type="ECO:0000313" key="2">
    <source>
        <dbReference type="Proteomes" id="UP000191408"/>
    </source>
</evidence>
<dbReference type="EMBL" id="MDYM01000010">
    <property type="protein sequence ID" value="OQD63236.1"/>
    <property type="molecule type" value="Genomic_DNA"/>
</dbReference>
<accession>A0A1V6NFM2</accession>
<organism evidence="1 2">
    <name type="scientific">Penicillium polonicum</name>
    <dbReference type="NCBI Taxonomy" id="60169"/>
    <lineage>
        <taxon>Eukaryota</taxon>
        <taxon>Fungi</taxon>
        <taxon>Dikarya</taxon>
        <taxon>Ascomycota</taxon>
        <taxon>Pezizomycotina</taxon>
        <taxon>Eurotiomycetes</taxon>
        <taxon>Eurotiomycetidae</taxon>
        <taxon>Eurotiales</taxon>
        <taxon>Aspergillaceae</taxon>
        <taxon>Penicillium</taxon>
    </lineage>
</organism>
<sequence length="84" mass="9776">MTYLTFWNRSRWYPQPAQLPNILKDVATCPLAFDSAITTLENCFEIPTACYIRQFLLTKPSDITTDCSMRTTPLAFDANWHRLE</sequence>
<keyword evidence="2" id="KW-1185">Reference proteome</keyword>
<name>A0A1V6NFM2_PENPO</name>
<comment type="caution">
    <text evidence="1">The sequence shown here is derived from an EMBL/GenBank/DDBJ whole genome shotgun (WGS) entry which is preliminary data.</text>
</comment>
<reference evidence="2" key="1">
    <citation type="journal article" date="2017" name="Nat. Microbiol.">
        <title>Global analysis of biosynthetic gene clusters reveals vast potential of secondary metabolite production in Penicillium species.</title>
        <authorList>
            <person name="Nielsen J.C."/>
            <person name="Grijseels S."/>
            <person name="Prigent S."/>
            <person name="Ji B."/>
            <person name="Dainat J."/>
            <person name="Nielsen K.F."/>
            <person name="Frisvad J.C."/>
            <person name="Workman M."/>
            <person name="Nielsen J."/>
        </authorList>
    </citation>
    <scope>NUCLEOTIDE SEQUENCE [LARGE SCALE GENOMIC DNA]</scope>
    <source>
        <strain evidence="2">IBT 4502</strain>
    </source>
</reference>
<dbReference type="AlphaFoldDB" id="A0A1V6NFM2"/>